<dbReference type="PANTHER" id="PTHR30480">
    <property type="entry name" value="BETA-HEXOSAMINIDASE-RELATED"/>
    <property type="match status" value="1"/>
</dbReference>
<dbReference type="Gene3D" id="3.20.20.300">
    <property type="entry name" value="Glycoside hydrolase, family 3, N-terminal domain"/>
    <property type="match status" value="1"/>
</dbReference>
<dbReference type="GO" id="GO:0004553">
    <property type="term" value="F:hydrolase activity, hydrolyzing O-glycosyl compounds"/>
    <property type="evidence" value="ECO:0007669"/>
    <property type="project" value="InterPro"/>
</dbReference>
<dbReference type="InterPro" id="IPR017853">
    <property type="entry name" value="GH"/>
</dbReference>
<proteinExistence type="inferred from homology"/>
<dbReference type="PRINTS" id="PR00133">
    <property type="entry name" value="GLHYDRLASE3"/>
</dbReference>
<organism evidence="5">
    <name type="scientific">marine metagenome</name>
    <dbReference type="NCBI Taxonomy" id="408172"/>
    <lineage>
        <taxon>unclassified sequences</taxon>
        <taxon>metagenomes</taxon>
        <taxon>ecological metagenomes</taxon>
    </lineage>
</organism>
<keyword evidence="3" id="KW-0326">Glycosidase</keyword>
<name>A0A381YXG0_9ZZZZ</name>
<comment type="similarity">
    <text evidence="1">Belongs to the glycosyl hydrolase 3 family.</text>
</comment>
<dbReference type="InterPro" id="IPR036962">
    <property type="entry name" value="Glyco_hydro_3_N_sf"/>
</dbReference>
<evidence type="ECO:0000256" key="1">
    <source>
        <dbReference type="ARBA" id="ARBA00005336"/>
    </source>
</evidence>
<sequence length="357" mass="39033">MASTAGSASGMQNDRVTIDMKIGQMLIAGFRGLEVKPAMPIIEEIKAFHLGGVILYDRDVMTGSPVRNVKSPQQVSDLVAGLQVASEIPLLVTIDQEGGLVDRLRPDRGFPSSLSASYLGGKNDLDLTRRRAGAMASNLRQIGVNLNLAPVVDLNVNPNNPIIGRRKRSFSDDPTIVTAHAKAFVEAHHEHDVLCCLKHFPGHGSSATDSHLGFTEVTDSWTPNELIPYTNLINSNHADTVMISHVFHEKLEPEYPATLSRRIITGMLREKMGYDGVVISDDLQMGAISKHYGFESALRNAINAGTDLITLGNNQVFEEGLIGRAFMLIKDMIEDGRIPTERVEEAYGRVRRLKGLG</sequence>
<feature type="domain" description="Glycoside hydrolase family 3 N-terminal" evidence="4">
    <location>
        <begin position="17"/>
        <end position="353"/>
    </location>
</feature>
<dbReference type="GO" id="GO:0005975">
    <property type="term" value="P:carbohydrate metabolic process"/>
    <property type="evidence" value="ECO:0007669"/>
    <property type="project" value="InterPro"/>
</dbReference>
<evidence type="ECO:0000256" key="2">
    <source>
        <dbReference type="ARBA" id="ARBA00022801"/>
    </source>
</evidence>
<keyword evidence="2" id="KW-0378">Hydrolase</keyword>
<gene>
    <name evidence="5" type="ORF">METZ01_LOCUS134488</name>
</gene>
<dbReference type="SUPFAM" id="SSF51445">
    <property type="entry name" value="(Trans)glycosidases"/>
    <property type="match status" value="1"/>
</dbReference>
<dbReference type="InterPro" id="IPR050226">
    <property type="entry name" value="NagZ_Beta-hexosaminidase"/>
</dbReference>
<dbReference type="EMBL" id="UINC01019293">
    <property type="protein sequence ID" value="SVA81634.1"/>
    <property type="molecule type" value="Genomic_DNA"/>
</dbReference>
<dbReference type="InterPro" id="IPR001764">
    <property type="entry name" value="Glyco_hydro_3_N"/>
</dbReference>
<evidence type="ECO:0000259" key="4">
    <source>
        <dbReference type="Pfam" id="PF00933"/>
    </source>
</evidence>
<accession>A0A381YXG0</accession>
<evidence type="ECO:0000256" key="3">
    <source>
        <dbReference type="ARBA" id="ARBA00023295"/>
    </source>
</evidence>
<reference evidence="5" key="1">
    <citation type="submission" date="2018-05" db="EMBL/GenBank/DDBJ databases">
        <authorList>
            <person name="Lanie J.A."/>
            <person name="Ng W.-L."/>
            <person name="Kazmierczak K.M."/>
            <person name="Andrzejewski T.M."/>
            <person name="Davidsen T.M."/>
            <person name="Wayne K.J."/>
            <person name="Tettelin H."/>
            <person name="Glass J.I."/>
            <person name="Rusch D."/>
            <person name="Podicherti R."/>
            <person name="Tsui H.-C.T."/>
            <person name="Winkler M.E."/>
        </authorList>
    </citation>
    <scope>NUCLEOTIDE SEQUENCE</scope>
</reference>
<dbReference type="Pfam" id="PF00933">
    <property type="entry name" value="Glyco_hydro_3"/>
    <property type="match status" value="1"/>
</dbReference>
<protein>
    <recommendedName>
        <fullName evidence="4">Glycoside hydrolase family 3 N-terminal domain-containing protein</fullName>
    </recommendedName>
</protein>
<evidence type="ECO:0000313" key="5">
    <source>
        <dbReference type="EMBL" id="SVA81634.1"/>
    </source>
</evidence>
<dbReference type="GO" id="GO:0009254">
    <property type="term" value="P:peptidoglycan turnover"/>
    <property type="evidence" value="ECO:0007669"/>
    <property type="project" value="TreeGrafter"/>
</dbReference>
<dbReference type="AlphaFoldDB" id="A0A381YXG0"/>
<dbReference type="PANTHER" id="PTHR30480:SF16">
    <property type="entry name" value="GLYCOSIDE HYDROLASE FAMILY 3 DOMAIN PROTEIN"/>
    <property type="match status" value="1"/>
</dbReference>